<feature type="non-terminal residue" evidence="10">
    <location>
        <position position="557"/>
    </location>
</feature>
<feature type="domain" description="DNA polymerase alpha subunit B N-terminal" evidence="8">
    <location>
        <begin position="1"/>
        <end position="46"/>
    </location>
</feature>
<proteinExistence type="inferred from homology"/>
<comment type="similarity">
    <text evidence="2">Belongs to the DNA polymerase alpha subunit B family.</text>
</comment>
<dbReference type="InterPro" id="IPR016722">
    <property type="entry name" value="DNA_pol_alpha_bsu"/>
</dbReference>
<evidence type="ECO:0000256" key="1">
    <source>
        <dbReference type="ARBA" id="ARBA00004123"/>
    </source>
</evidence>
<dbReference type="GO" id="GO:0006270">
    <property type="term" value="P:DNA replication initiation"/>
    <property type="evidence" value="ECO:0007669"/>
    <property type="project" value="TreeGrafter"/>
</dbReference>
<dbReference type="Pfam" id="PF08418">
    <property type="entry name" value="Pol_alpha_B_N"/>
    <property type="match status" value="1"/>
</dbReference>
<dbReference type="Pfam" id="PF04042">
    <property type="entry name" value="DNA_pol_E_B"/>
    <property type="match status" value="1"/>
</dbReference>
<reference evidence="10" key="2">
    <citation type="submission" date="2023-05" db="EMBL/GenBank/DDBJ databases">
        <authorList>
            <person name="Fouks B."/>
        </authorList>
    </citation>
    <scope>NUCLEOTIDE SEQUENCE</scope>
    <source>
        <strain evidence="10">Stay&amp;Tobe</strain>
        <tissue evidence="10">Testes</tissue>
    </source>
</reference>
<evidence type="ECO:0000256" key="5">
    <source>
        <dbReference type="ARBA" id="ARBA00023242"/>
    </source>
</evidence>
<dbReference type="EMBL" id="JASPKZ010000467">
    <property type="protein sequence ID" value="KAJ9599819.1"/>
    <property type="molecule type" value="Genomic_DNA"/>
</dbReference>
<dbReference type="Pfam" id="PF22062">
    <property type="entry name" value="OB_DPOA2"/>
    <property type="match status" value="1"/>
</dbReference>
<dbReference type="GO" id="GO:0005658">
    <property type="term" value="C:alpha DNA polymerase:primase complex"/>
    <property type="evidence" value="ECO:0007669"/>
    <property type="project" value="TreeGrafter"/>
</dbReference>
<dbReference type="AlphaFoldDB" id="A0AAD8ERX0"/>
<dbReference type="InterPro" id="IPR013627">
    <property type="entry name" value="Pol_alpha_B_N"/>
</dbReference>
<name>A0AAD8ERX0_DIPPU</name>
<evidence type="ECO:0000259" key="8">
    <source>
        <dbReference type="Pfam" id="PF08418"/>
    </source>
</evidence>
<keyword evidence="5" id="KW-0539">Nucleus</keyword>
<evidence type="ECO:0000256" key="6">
    <source>
        <dbReference type="SAM" id="MobiDB-lite"/>
    </source>
</evidence>
<protein>
    <recommendedName>
        <fullName evidence="3">DNA polymerase alpha subunit B</fullName>
    </recommendedName>
</protein>
<evidence type="ECO:0000313" key="10">
    <source>
        <dbReference type="EMBL" id="KAJ9599819.1"/>
    </source>
</evidence>
<feature type="compositionally biased region" description="Polar residues" evidence="6">
    <location>
        <begin position="121"/>
        <end position="132"/>
    </location>
</feature>
<reference evidence="10" key="1">
    <citation type="journal article" date="2023" name="IScience">
        <title>Live-bearing cockroach genome reveals convergent evolutionary mechanisms linked to viviparity in insects and beyond.</title>
        <authorList>
            <person name="Fouks B."/>
            <person name="Harrison M.C."/>
            <person name="Mikhailova A.A."/>
            <person name="Marchal E."/>
            <person name="English S."/>
            <person name="Carruthers M."/>
            <person name="Jennings E.C."/>
            <person name="Chiamaka E.L."/>
            <person name="Frigard R.A."/>
            <person name="Pippel M."/>
            <person name="Attardo G.M."/>
            <person name="Benoit J.B."/>
            <person name="Bornberg-Bauer E."/>
            <person name="Tobe S.S."/>
        </authorList>
    </citation>
    <scope>NUCLEOTIDE SEQUENCE</scope>
    <source>
        <strain evidence="10">Stay&amp;Tobe</strain>
    </source>
</reference>
<dbReference type="Gene3D" id="3.60.21.60">
    <property type="match status" value="2"/>
</dbReference>
<evidence type="ECO:0000259" key="7">
    <source>
        <dbReference type="Pfam" id="PF04042"/>
    </source>
</evidence>
<feature type="domain" description="DNA polymerase alpha/delta/epsilon subunit B" evidence="7">
    <location>
        <begin position="311"/>
        <end position="514"/>
    </location>
</feature>
<dbReference type="GO" id="GO:0003677">
    <property type="term" value="F:DNA binding"/>
    <property type="evidence" value="ECO:0007669"/>
    <property type="project" value="InterPro"/>
</dbReference>
<feature type="compositionally biased region" description="Basic and acidic residues" evidence="6">
    <location>
        <begin position="94"/>
        <end position="105"/>
    </location>
</feature>
<feature type="region of interest" description="Disordered" evidence="6">
    <location>
        <begin position="89"/>
        <end position="135"/>
    </location>
</feature>
<comment type="subcellular location">
    <subcellularLocation>
        <location evidence="1">Nucleus</location>
    </subcellularLocation>
</comment>
<feature type="domain" description="DNA polymerase alpha subunit B OB" evidence="9">
    <location>
        <begin position="190"/>
        <end position="288"/>
    </location>
</feature>
<accession>A0AAD8ERX0</accession>
<dbReference type="Proteomes" id="UP001233999">
    <property type="component" value="Unassembled WGS sequence"/>
</dbReference>
<dbReference type="InterPro" id="IPR054300">
    <property type="entry name" value="OB_DPOA2"/>
</dbReference>
<gene>
    <name evidence="10" type="ORF">L9F63_009859</name>
</gene>
<organism evidence="10 11">
    <name type="scientific">Diploptera punctata</name>
    <name type="common">Pacific beetle cockroach</name>
    <dbReference type="NCBI Taxonomy" id="6984"/>
    <lineage>
        <taxon>Eukaryota</taxon>
        <taxon>Metazoa</taxon>
        <taxon>Ecdysozoa</taxon>
        <taxon>Arthropoda</taxon>
        <taxon>Hexapoda</taxon>
        <taxon>Insecta</taxon>
        <taxon>Pterygota</taxon>
        <taxon>Neoptera</taxon>
        <taxon>Polyneoptera</taxon>
        <taxon>Dictyoptera</taxon>
        <taxon>Blattodea</taxon>
        <taxon>Blaberoidea</taxon>
        <taxon>Blaberidae</taxon>
        <taxon>Diplopterinae</taxon>
        <taxon>Diploptera</taxon>
    </lineage>
</organism>
<comment type="caution">
    <text evidence="10">The sequence shown here is derived from an EMBL/GenBank/DDBJ whole genome shotgun (WGS) entry which is preliminary data.</text>
</comment>
<dbReference type="InterPro" id="IPR043034">
    <property type="entry name" value="DNA_pol_alpha_B_N_sf"/>
</dbReference>
<evidence type="ECO:0000256" key="4">
    <source>
        <dbReference type="ARBA" id="ARBA00022705"/>
    </source>
</evidence>
<evidence type="ECO:0000256" key="2">
    <source>
        <dbReference type="ARBA" id="ARBA00007299"/>
    </source>
</evidence>
<keyword evidence="4" id="KW-0235">DNA replication</keyword>
<dbReference type="Gene3D" id="1.10.8.530">
    <property type="entry name" value="DNA polymerase alpha-primase, subunit B, N-terminal domain"/>
    <property type="match status" value="1"/>
</dbReference>
<dbReference type="InterPro" id="IPR007185">
    <property type="entry name" value="DNA_pol_a/d/e_bsu"/>
</dbReference>
<keyword evidence="11" id="KW-1185">Reference proteome</keyword>
<dbReference type="PIRSF" id="PIRSF018300">
    <property type="entry name" value="DNA_pol_alph_2"/>
    <property type="match status" value="1"/>
</dbReference>
<dbReference type="PANTHER" id="PTHR23061">
    <property type="entry name" value="DNA POLYMERASE 2 ALPHA 70 KDA SUBUNIT"/>
    <property type="match status" value="1"/>
</dbReference>
<dbReference type="PANTHER" id="PTHR23061:SF12">
    <property type="entry name" value="DNA POLYMERASE ALPHA SUBUNIT B"/>
    <property type="match status" value="1"/>
</dbReference>
<evidence type="ECO:0000259" key="9">
    <source>
        <dbReference type="Pfam" id="PF22062"/>
    </source>
</evidence>
<sequence>VEICISNNIDEEELVEVWMAFSVSHLGGANPTLDTLGQMERKEFGKKQEPQTVQKSRPQESTLIIYNGKESSSMESDFADDILNAYNTTPKAKNKFERKNEHTPDGRPTQGRSPRAVFSPASFSPTVATPSSKYKGRTNKGDIVCDYGEATSLVWRQRLEIDYKPQVKLLAPQMEVNTCYMFNKLCDVAQILEDSMNLLGEEIVSKNSLQEPQRVDKAFQGESIGMGRVCCDSNGRLNSKSLLLESSSGQTVAMDVSSMETYSLFPGQVIIMEGENPVGNKLKVKQVYCDAVLPLPQPPHLSTEESGPLQIVIASGPFTQSDTMTYQPLEDLIEYIVTNVPHVVILMGPFVDVTHPHIADGMLAETFQACFEKIVDSLMEPLKMLNVHVILVPSWQDAHHHMVYPVPPFILRKQYPNITLASDPCMLDIDGIVIGATATDILLHLGKEEISQVRPGSDRLGRLASHILYQRNFYPLYPSSEDVNLDMELWAKYAFLNVKPHILVLPSNLRCFIKNLDGCIAVNPERLAKGYVGGNFARLSVICKNGEVSVNGQIVKI</sequence>
<evidence type="ECO:0000313" key="11">
    <source>
        <dbReference type="Proteomes" id="UP001233999"/>
    </source>
</evidence>
<evidence type="ECO:0000256" key="3">
    <source>
        <dbReference type="ARBA" id="ARBA00018596"/>
    </source>
</evidence>